<keyword evidence="13" id="KW-1185">Reference proteome</keyword>
<feature type="disulfide bond" evidence="10">
    <location>
        <begin position="111"/>
        <end position="138"/>
    </location>
</feature>
<feature type="domain" description="Sushi" evidence="11">
    <location>
        <begin position="80"/>
        <end position="140"/>
    </location>
</feature>
<keyword evidence="2" id="KW-0765">Sulfation</keyword>
<feature type="domain" description="Sushi" evidence="11">
    <location>
        <begin position="615"/>
        <end position="673"/>
    </location>
</feature>
<keyword evidence="3 10" id="KW-0768">Sushi</keyword>
<name>A0A673TB66_SURSU</name>
<dbReference type="AlphaFoldDB" id="A0A673TB66"/>
<evidence type="ECO:0000313" key="13">
    <source>
        <dbReference type="Proteomes" id="UP000472268"/>
    </source>
</evidence>
<proteinExistence type="predicted"/>
<feature type="domain" description="Sushi" evidence="11">
    <location>
        <begin position="1042"/>
        <end position="1099"/>
    </location>
</feature>
<feature type="domain" description="Sushi" evidence="11">
    <location>
        <begin position="257"/>
        <end position="314"/>
    </location>
</feature>
<evidence type="ECO:0000256" key="10">
    <source>
        <dbReference type="PROSITE-ProRule" id="PRU00302"/>
    </source>
</evidence>
<dbReference type="InterPro" id="IPR035976">
    <property type="entry name" value="Sushi/SCR/CCP_sf"/>
</dbReference>
<feature type="domain" description="Sushi" evidence="11">
    <location>
        <begin position="205"/>
        <end position="256"/>
    </location>
</feature>
<sequence>MNINKHFRQLLCLLFLDCKGPPPRKQIEVLSGVWSEQKYPEGTKAIYKCRPGYITLGFIIMECKNGDWVARNPLKICEKRPCGHPGDTPFGTFQLARGEKFEYGAKVVYTCNEGYQMLGRINFRECDSDGWTNDIPICEVVKCLPVTHPENGRITSSVSDLDQEYTFGQVVRFACNSGFMLVGPAEIHCSTNGVWSGEKISCQKPEIPNGRAVSLKNTYKENERFQYTCHKGYEYSNKGDAVCTASGWTPSPSCKEFICPSPSIRNGDYEPKDITYRSGDEITYYCTTGFYPSNQGQTATCTRTVWEPQPRCGQGNPCDFPEIKHGSLAPENRREQFPVSVGSKYYYSCDRNFVTVSQRNWEFIHCTQEGWSPAVPCRRQCIFDRLQNGESPNRVEIRLQGESIRVNCNPGYSLQNEQTEMNCTEDGWYPPPECIPLKTCSKSEITLENGFFSESEHTYSLNTETQYQCKPGYVTRDGKTSVTITCLKSGWSPQPTCIKSCDMPVFENAKAKSNGTWFKLNDKLNYECHDGYESQDGCAGSIVCGNDGWSHKPVYCEIPEIEYNLNTEPKNDSYTFGDVLKFSCRDGLKRVGPDSVQCYDFGWSPDLPTCKEQTQRCSPPPQLLNGKVKETQRENYEHNELVEYVCNPRFLLKGFNKIQCVDGRWTDLPICIEVESTCGEVPNLDYGYTVETSNPPYHHGESVEFSCREEFTMIGNKSVTCKSGVWIQLPQCIATNELEKCKYNLSIPEVNRLNKTEFDHNENISYRCKGKSERKHSTCINGRWDPKLSCTGKLLFMSCPPPPQIPNAQNMATTINYQDGEKVSVVCQDDYMIQDGDELVCKDGQWQSIPHCVEKTPCPQPPQIEHGTIKSSKFSRKMDETLKPELYAHGTKLNYACEDGFRISGNDEIMCHMGNWSSPPRCVGLPCAPPHLIPHGIPSPKSESYQYGEEVTYQCTEGLVINGPATIKCLGGKWSHQPECKNMDCFSLPDFGNATPIGRQKAVYRSGEKVTYKCPRHYLLDGPNTVQCINSQWIGKPICKDISCVNPPRVENAIILDEKLKYLPGQRASYKCTEPFYLVGVQDVTCSNGNWTQPPQCLDPNEKCEPPPTIDNGDTTTFPKSEYDPGSSVEYQCQSMYVLEGNKVITCSKGQWSTPPKCLDVCKISEDIMKQHNIQLGWSSKKRRYFPTRDTVQFECIRGHRVQTPPQSLQATCWDGKLDYPICVKHSG</sequence>
<dbReference type="FunFam" id="2.10.70.10:FF:000041">
    <property type="entry name" value="Complement factor H"/>
    <property type="match status" value="1"/>
</dbReference>
<feature type="disulfide bond" evidence="10">
    <location>
        <begin position="1104"/>
        <end position="1147"/>
    </location>
</feature>
<feature type="domain" description="Sushi" evidence="11">
    <location>
        <begin position="16"/>
        <end position="79"/>
    </location>
</feature>
<evidence type="ECO:0000256" key="8">
    <source>
        <dbReference type="ARBA" id="ARBA00055185"/>
    </source>
</evidence>
<comment type="function">
    <text evidence="8">Glycoprotein that plays an essential role in maintaining a well-balanced immune response by modulating complement activation. Acts as a soluble inhibitor of complement, where its binding to self markers such as glycan structures prevents complement activation and amplification on cell surfaces. Accelerates the decay of the complement alternative pathway (AP) C3 convertase C3bBb, thus preventing local formation of more C3b, the central player of the complement amplification loop. As a cofactor of the serine protease factor I, CFH also regulates proteolytic degradation of already-deposited C3b. In addition, mediates several cellular responses through interaction with specific receptors. For example, interacts with CR3/ITGAM receptor and thereby mediates the adhesion of human neutrophils to different pathogens. In turn, these pathogens are phagocytosed and destroyed.</text>
</comment>
<feature type="domain" description="Sushi" evidence="11">
    <location>
        <begin position="379"/>
        <end position="436"/>
    </location>
</feature>
<feature type="domain" description="Sushi" evidence="11">
    <location>
        <begin position="797"/>
        <end position="854"/>
    </location>
</feature>
<dbReference type="Ensembl" id="ENSSSUT00005007208.1">
    <property type="protein sequence ID" value="ENSSSUP00005006234.1"/>
    <property type="gene ID" value="ENSSSUG00005003928.1"/>
</dbReference>
<feature type="disulfide bond" evidence="10">
    <location>
        <begin position="678"/>
        <end position="721"/>
    </location>
</feature>
<feature type="domain" description="Sushi" evidence="11">
    <location>
        <begin position="983"/>
        <end position="1041"/>
    </location>
</feature>
<dbReference type="GO" id="GO:0006957">
    <property type="term" value="P:complement activation, alternative pathway"/>
    <property type="evidence" value="ECO:0007669"/>
    <property type="project" value="UniProtKB-KW"/>
</dbReference>
<dbReference type="GO" id="GO:0008201">
    <property type="term" value="F:heparin binding"/>
    <property type="evidence" value="ECO:0007669"/>
    <property type="project" value="UniProtKB-ARBA"/>
</dbReference>
<dbReference type="InterPro" id="IPR051503">
    <property type="entry name" value="ComplSys_Reg/VirEntry_Med"/>
</dbReference>
<evidence type="ECO:0000259" key="11">
    <source>
        <dbReference type="PROSITE" id="PS50923"/>
    </source>
</evidence>
<keyword evidence="5" id="KW-0391">Immunity</keyword>
<evidence type="ECO:0000256" key="2">
    <source>
        <dbReference type="ARBA" id="ARBA00022641"/>
    </source>
</evidence>
<dbReference type="PANTHER" id="PTHR45785:SF7">
    <property type="entry name" value="COMPLEMENT FACTOR H"/>
    <property type="match status" value="1"/>
</dbReference>
<evidence type="ECO:0000256" key="3">
    <source>
        <dbReference type="ARBA" id="ARBA00022659"/>
    </source>
</evidence>
<feature type="domain" description="Sushi" evidence="11">
    <location>
        <begin position="925"/>
        <end position="982"/>
    </location>
</feature>
<feature type="disulfide bond" evidence="10">
    <location>
        <begin position="175"/>
        <end position="202"/>
    </location>
</feature>
<feature type="domain" description="Sushi" evidence="11">
    <location>
        <begin position="554"/>
        <end position="612"/>
    </location>
</feature>
<organism evidence="12 13">
    <name type="scientific">Suricata suricatta</name>
    <name type="common">Meerkat</name>
    <dbReference type="NCBI Taxonomy" id="37032"/>
    <lineage>
        <taxon>Eukaryota</taxon>
        <taxon>Metazoa</taxon>
        <taxon>Chordata</taxon>
        <taxon>Craniata</taxon>
        <taxon>Vertebrata</taxon>
        <taxon>Euteleostomi</taxon>
        <taxon>Mammalia</taxon>
        <taxon>Eutheria</taxon>
        <taxon>Laurasiatheria</taxon>
        <taxon>Carnivora</taxon>
        <taxon>Feliformia</taxon>
        <taxon>Herpestidae</taxon>
        <taxon>Suricata</taxon>
    </lineage>
</organism>
<gene>
    <name evidence="12" type="primary">LOC115288354</name>
</gene>
<dbReference type="InterPro" id="IPR000436">
    <property type="entry name" value="Sushi_SCR_CCP_dom"/>
</dbReference>
<feature type="domain" description="Sushi" evidence="11">
    <location>
        <begin position="676"/>
        <end position="734"/>
    </location>
</feature>
<feature type="domain" description="Sushi" evidence="11">
    <location>
        <begin position="856"/>
        <end position="924"/>
    </location>
</feature>
<dbReference type="CDD" id="cd00033">
    <property type="entry name" value="CCP"/>
    <property type="match status" value="15"/>
</dbReference>
<dbReference type="PANTHER" id="PTHR45785">
    <property type="entry name" value="COMPLEMENT FACTOR H-RELATED"/>
    <property type="match status" value="1"/>
</dbReference>
<evidence type="ECO:0000256" key="9">
    <source>
        <dbReference type="ARBA" id="ARBA00073358"/>
    </source>
</evidence>
<dbReference type="Gene3D" id="2.10.70.10">
    <property type="entry name" value="Complement Module, domain 1"/>
    <property type="match status" value="20"/>
</dbReference>
<dbReference type="SMART" id="SM00032">
    <property type="entry name" value="CCP"/>
    <property type="match status" value="20"/>
</dbReference>
<dbReference type="FunFam" id="2.10.70.10:FF:000054">
    <property type="entry name" value="Complement inhibitory factor H"/>
    <property type="match status" value="1"/>
</dbReference>
<reference evidence="12" key="3">
    <citation type="submission" date="2025-09" db="UniProtKB">
        <authorList>
            <consortium name="Ensembl"/>
        </authorList>
    </citation>
    <scope>IDENTIFICATION</scope>
</reference>
<dbReference type="Pfam" id="PF00084">
    <property type="entry name" value="Sushi"/>
    <property type="match status" value="16"/>
</dbReference>
<dbReference type="Proteomes" id="UP000472268">
    <property type="component" value="Chromosome 3"/>
</dbReference>
<dbReference type="FunFam" id="2.10.70.10:FF:000130">
    <property type="entry name" value="Complement factor H"/>
    <property type="match status" value="1"/>
</dbReference>
<feature type="disulfide bond" evidence="10">
    <location>
        <begin position="617"/>
        <end position="660"/>
    </location>
</feature>
<keyword evidence="7" id="KW-0179">Complement alternate pathway</keyword>
<reference evidence="12" key="2">
    <citation type="submission" date="2025-08" db="UniProtKB">
        <authorList>
            <consortium name="Ensembl"/>
        </authorList>
    </citation>
    <scope>IDENTIFICATION</scope>
</reference>
<keyword evidence="6 10" id="KW-1015">Disulfide bond</keyword>
<protein>
    <recommendedName>
        <fullName evidence="9">Complement factor H</fullName>
    </recommendedName>
</protein>
<evidence type="ECO:0000256" key="6">
    <source>
        <dbReference type="ARBA" id="ARBA00023157"/>
    </source>
</evidence>
<feature type="domain" description="Sushi" evidence="11">
    <location>
        <begin position="141"/>
        <end position="204"/>
    </location>
</feature>
<evidence type="ECO:0000256" key="7">
    <source>
        <dbReference type="ARBA" id="ARBA00023162"/>
    </source>
</evidence>
<dbReference type="GO" id="GO:0030449">
    <property type="term" value="P:regulation of complement activation"/>
    <property type="evidence" value="ECO:0007669"/>
    <property type="project" value="UniProtKB-ARBA"/>
</dbReference>
<evidence type="ECO:0000256" key="5">
    <source>
        <dbReference type="ARBA" id="ARBA00022859"/>
    </source>
</evidence>
<reference evidence="12 13" key="1">
    <citation type="submission" date="2019-05" db="EMBL/GenBank/DDBJ databases">
        <title>A Chromosome-scale Meerkat (S. suricatta) Genome Assembly.</title>
        <authorList>
            <person name="Dudchenko O."/>
            <person name="Lieberman Aiden E."/>
            <person name="Tung J."/>
            <person name="Barreiro L.B."/>
            <person name="Clutton-Brock T.H."/>
        </authorList>
    </citation>
    <scope>NUCLEOTIDE SEQUENCE [LARGE SCALE GENOMIC DNA]</scope>
</reference>
<feature type="domain" description="Sushi" evidence="11">
    <location>
        <begin position="1102"/>
        <end position="1160"/>
    </location>
</feature>
<keyword evidence="4" id="KW-0732">Signal</keyword>
<dbReference type="OMA" id="NIMTCTE"/>
<feature type="domain" description="Sushi" evidence="11">
    <location>
        <begin position="438"/>
        <end position="499"/>
    </location>
</feature>
<dbReference type="FunFam" id="2.10.70.10:FF:000026">
    <property type="entry name" value="Complement inhibitory factor H"/>
    <property type="match status" value="3"/>
</dbReference>
<comment type="caution">
    <text evidence="10">Lacks conserved residue(s) required for the propagation of feature annotation.</text>
</comment>
<evidence type="ECO:0000256" key="4">
    <source>
        <dbReference type="ARBA" id="ARBA00022729"/>
    </source>
</evidence>
<evidence type="ECO:0000313" key="12">
    <source>
        <dbReference type="Ensembl" id="ENSSSUP00005006234.1"/>
    </source>
</evidence>
<dbReference type="SUPFAM" id="SSF57535">
    <property type="entry name" value="Complement control module/SCR domain"/>
    <property type="match status" value="19"/>
</dbReference>
<feature type="disulfide bond" evidence="10">
    <location>
        <begin position="985"/>
        <end position="1028"/>
    </location>
</feature>
<keyword evidence="1" id="KW-0399">Innate immunity</keyword>
<evidence type="ECO:0000256" key="1">
    <source>
        <dbReference type="ARBA" id="ARBA00022588"/>
    </source>
</evidence>
<accession>A0A673TB66</accession>
<dbReference type="PROSITE" id="PS50923">
    <property type="entry name" value="SUSHI"/>
    <property type="match status" value="16"/>
</dbReference>